<gene>
    <name evidence="1" type="ORF">QUW44_05830</name>
</gene>
<reference evidence="2" key="1">
    <citation type="submission" date="2023-06" db="EMBL/GenBank/DDBJ databases">
        <title>Identification and characterization of horizontal gene transfer across gut microbiota members of farm animals based on homology search.</title>
        <authorList>
            <person name="Zeman M."/>
            <person name="Kubasova T."/>
            <person name="Jahodarova E."/>
            <person name="Nykrynova M."/>
            <person name="Rychlik I."/>
        </authorList>
    </citation>
    <scope>NUCLEOTIDE SEQUENCE [LARGE SCALE GENOMIC DNA]</scope>
    <source>
        <strain evidence="2">161_Gplus</strain>
    </source>
</reference>
<dbReference type="EMBL" id="JAUDDW010000019">
    <property type="protein sequence ID" value="MDM8266678.1"/>
    <property type="molecule type" value="Genomic_DNA"/>
</dbReference>
<evidence type="ECO:0000313" key="1">
    <source>
        <dbReference type="EMBL" id="MDM8266678.1"/>
    </source>
</evidence>
<proteinExistence type="predicted"/>
<protein>
    <submittedName>
        <fullName evidence="1">Uncharacterized protein</fullName>
    </submittedName>
</protein>
<name>A0ABT7UY99_9LACO</name>
<comment type="caution">
    <text evidence="1">The sequence shown here is derived from an EMBL/GenBank/DDBJ whole genome shotgun (WGS) entry which is preliminary data.</text>
</comment>
<dbReference type="RefSeq" id="WP_289586215.1">
    <property type="nucleotide sequence ID" value="NZ_JAUDDW010000019.1"/>
</dbReference>
<evidence type="ECO:0000313" key="2">
    <source>
        <dbReference type="Proteomes" id="UP001529343"/>
    </source>
</evidence>
<accession>A0ABT7UY99</accession>
<sequence length="170" mass="19509">MLNKSDLQLIESELIAMEEPYLATLANDIHTNQADLMAVHRGETFVTSLSLSVLQRINAYFRDYPPFNSDTGEVIDDLDQLRLSCDYRHIRDLLQQEIVEYNFYHDTNLDAYSPIWIERDSQTALGEGYRAIVNFYLPALGGVPQSETTLYQSLVGDVMTEMAIMGWQFE</sequence>
<dbReference type="Proteomes" id="UP001529343">
    <property type="component" value="Unassembled WGS sequence"/>
</dbReference>
<keyword evidence="2" id="KW-1185">Reference proteome</keyword>
<reference evidence="1 2" key="2">
    <citation type="submission" date="2023-06" db="EMBL/GenBank/DDBJ databases">
        <authorList>
            <person name="Zeman M."/>
            <person name="Kubasova T."/>
            <person name="Jahodarova E."/>
            <person name="Nykrynova M."/>
            <person name="Rychlik I."/>
        </authorList>
    </citation>
    <scope>NUCLEOTIDE SEQUENCE [LARGE SCALE GENOMIC DNA]</scope>
    <source>
        <strain evidence="1 2">161_Gplus</strain>
    </source>
</reference>
<organism evidence="1 2">
    <name type="scientific">Limosilactobacillus pontis</name>
    <dbReference type="NCBI Taxonomy" id="35787"/>
    <lineage>
        <taxon>Bacteria</taxon>
        <taxon>Bacillati</taxon>
        <taxon>Bacillota</taxon>
        <taxon>Bacilli</taxon>
        <taxon>Lactobacillales</taxon>
        <taxon>Lactobacillaceae</taxon>
        <taxon>Limosilactobacillus</taxon>
    </lineage>
</organism>